<dbReference type="EMBL" id="LSRE01000005">
    <property type="protein sequence ID" value="KXP00666.1"/>
    <property type="molecule type" value="Genomic_DNA"/>
</dbReference>
<comment type="caution">
    <text evidence="2">The sequence shown here is derived from an EMBL/GenBank/DDBJ whole genome shotgun (WGS) entry which is preliminary data.</text>
</comment>
<feature type="region of interest" description="Disordered" evidence="1">
    <location>
        <begin position="1"/>
        <end position="42"/>
    </location>
</feature>
<name>A0A137ZR67_9ACTN</name>
<accession>A0A137ZR67</accession>
<evidence type="ECO:0000256" key="1">
    <source>
        <dbReference type="SAM" id="MobiDB-lite"/>
    </source>
</evidence>
<protein>
    <submittedName>
        <fullName evidence="2">Uncharacterized protein</fullName>
    </submittedName>
</protein>
<reference evidence="2 3" key="1">
    <citation type="submission" date="2016-02" db="EMBL/GenBank/DDBJ databases">
        <authorList>
            <person name="Teng J.L."/>
            <person name="Tang Y."/>
            <person name="Huang Y."/>
            <person name="Guo F."/>
            <person name="Wei W."/>
            <person name="Chen J.H."/>
            <person name="Wong S.Y."/>
            <person name="Lau S.K."/>
            <person name="Woo P.C."/>
        </authorList>
    </citation>
    <scope>NUCLEOTIDE SEQUENCE [LARGE SCALE GENOMIC DNA]</scope>
    <source>
        <strain evidence="2 3">JCM 13375</strain>
    </source>
</reference>
<organism evidence="2 3">
    <name type="scientific">Tsukamurella pseudospumae</name>
    <dbReference type="NCBI Taxonomy" id="239498"/>
    <lineage>
        <taxon>Bacteria</taxon>
        <taxon>Bacillati</taxon>
        <taxon>Actinomycetota</taxon>
        <taxon>Actinomycetes</taxon>
        <taxon>Mycobacteriales</taxon>
        <taxon>Tsukamurellaceae</taxon>
        <taxon>Tsukamurella</taxon>
    </lineage>
</organism>
<proteinExistence type="predicted"/>
<evidence type="ECO:0000313" key="2">
    <source>
        <dbReference type="EMBL" id="KXP00666.1"/>
    </source>
</evidence>
<evidence type="ECO:0000313" key="3">
    <source>
        <dbReference type="Proteomes" id="UP000070409"/>
    </source>
</evidence>
<keyword evidence="3" id="KW-1185">Reference proteome</keyword>
<gene>
    <name evidence="2" type="ORF">AXK61_14665</name>
</gene>
<dbReference type="Proteomes" id="UP000070409">
    <property type="component" value="Unassembled WGS sequence"/>
</dbReference>
<sequence>MVLVLGGHEHHYERSRPVRGTLGNEPSTPRPVDPGTSGGRTTMKRTYHAVTPAGMQSADSFLLTRPRRSRHPPAQLVAPVP</sequence>
<feature type="compositionally biased region" description="Basic and acidic residues" evidence="1">
    <location>
        <begin position="7"/>
        <end position="16"/>
    </location>
</feature>